<feature type="compositionally biased region" description="Basic and acidic residues" evidence="1">
    <location>
        <begin position="18"/>
        <end position="32"/>
    </location>
</feature>
<feature type="compositionally biased region" description="Polar residues" evidence="1">
    <location>
        <begin position="142"/>
        <end position="158"/>
    </location>
</feature>
<name>A0A8H5F931_9AGAR</name>
<reference evidence="2 3" key="1">
    <citation type="journal article" date="2020" name="ISME J.">
        <title>Uncovering the hidden diversity of litter-decomposition mechanisms in mushroom-forming fungi.</title>
        <authorList>
            <person name="Floudas D."/>
            <person name="Bentzer J."/>
            <person name="Ahren D."/>
            <person name="Johansson T."/>
            <person name="Persson P."/>
            <person name="Tunlid A."/>
        </authorList>
    </citation>
    <scope>NUCLEOTIDE SEQUENCE [LARGE SCALE GENOMIC DNA]</scope>
    <source>
        <strain evidence="2 3">CBS 101986</strain>
    </source>
</reference>
<feature type="region of interest" description="Disordered" evidence="1">
    <location>
        <begin position="62"/>
        <end position="85"/>
    </location>
</feature>
<evidence type="ECO:0000256" key="1">
    <source>
        <dbReference type="SAM" id="MobiDB-lite"/>
    </source>
</evidence>
<dbReference type="EMBL" id="JAACJJ010000005">
    <property type="protein sequence ID" value="KAF5328256.1"/>
    <property type="molecule type" value="Genomic_DNA"/>
</dbReference>
<dbReference type="Proteomes" id="UP000567179">
    <property type="component" value="Unassembled WGS sequence"/>
</dbReference>
<feature type="compositionally biased region" description="Basic and acidic residues" evidence="1">
    <location>
        <begin position="119"/>
        <end position="141"/>
    </location>
</feature>
<accession>A0A8H5F931</accession>
<proteinExistence type="predicted"/>
<sequence length="223" mass="23750">MYNGWSFSSSDPFTAPKNDLDSSKTMKADPKTNKAVVKGVATIWRYIYLAPARFLNLFQPKGGAASASSPTTPAPAPVPTPGVTTANLRVESSGVISKSAEMDGSVAAHGRTTVITGSSERRNSAATREKQRASKLKEASQDRTGISTPSVSMSTPATRSEIEDKDEEEDADAHQSVLLSVSADNRCTETGKLLSMPGRKTGVDDAMPYTTLQGNEYPFLETV</sequence>
<dbReference type="AlphaFoldDB" id="A0A8H5F931"/>
<protein>
    <submittedName>
        <fullName evidence="2">Uncharacterized protein</fullName>
    </submittedName>
</protein>
<feature type="compositionally biased region" description="Low complexity" evidence="1">
    <location>
        <begin position="62"/>
        <end position="71"/>
    </location>
</feature>
<feature type="region of interest" description="Disordered" evidence="1">
    <location>
        <begin position="99"/>
        <end position="174"/>
    </location>
</feature>
<feature type="compositionally biased region" description="Polar residues" evidence="1">
    <location>
        <begin position="1"/>
        <end position="12"/>
    </location>
</feature>
<evidence type="ECO:0000313" key="3">
    <source>
        <dbReference type="Proteomes" id="UP000567179"/>
    </source>
</evidence>
<organism evidence="2 3">
    <name type="scientific">Psilocybe cf. subviscida</name>
    <dbReference type="NCBI Taxonomy" id="2480587"/>
    <lineage>
        <taxon>Eukaryota</taxon>
        <taxon>Fungi</taxon>
        <taxon>Dikarya</taxon>
        <taxon>Basidiomycota</taxon>
        <taxon>Agaricomycotina</taxon>
        <taxon>Agaricomycetes</taxon>
        <taxon>Agaricomycetidae</taxon>
        <taxon>Agaricales</taxon>
        <taxon>Agaricineae</taxon>
        <taxon>Strophariaceae</taxon>
        <taxon>Psilocybe</taxon>
    </lineage>
</organism>
<evidence type="ECO:0000313" key="2">
    <source>
        <dbReference type="EMBL" id="KAF5328256.1"/>
    </source>
</evidence>
<feature type="region of interest" description="Disordered" evidence="1">
    <location>
        <begin position="1"/>
        <end position="32"/>
    </location>
</feature>
<gene>
    <name evidence="2" type="ORF">D9619_013375</name>
</gene>
<keyword evidence="3" id="KW-1185">Reference proteome</keyword>
<comment type="caution">
    <text evidence="2">The sequence shown here is derived from an EMBL/GenBank/DDBJ whole genome shotgun (WGS) entry which is preliminary data.</text>
</comment>